<dbReference type="SMART" id="SM00382">
    <property type="entry name" value="AAA"/>
    <property type="match status" value="2"/>
</dbReference>
<name>A0ABP0DYP8_9PEZI</name>
<dbReference type="PROSITE" id="PS50893">
    <property type="entry name" value="ABC_TRANSPORTER_2"/>
    <property type="match status" value="2"/>
</dbReference>
<dbReference type="PROSITE" id="PS50077">
    <property type="entry name" value="HEAT_REPEAT"/>
    <property type="match status" value="1"/>
</dbReference>
<dbReference type="InterPro" id="IPR040533">
    <property type="entry name" value="EF3_4HB"/>
</dbReference>
<evidence type="ECO:0000256" key="7">
    <source>
        <dbReference type="ARBA" id="ARBA00022768"/>
    </source>
</evidence>
<dbReference type="Proteomes" id="UP001642502">
    <property type="component" value="Unassembled WGS sequence"/>
</dbReference>
<dbReference type="InterPro" id="IPR027417">
    <property type="entry name" value="P-loop_NTPase"/>
</dbReference>
<comment type="catalytic activity">
    <reaction evidence="12">
        <text>ATP + H2O = ADP + phosphate + H(+)</text>
        <dbReference type="Rhea" id="RHEA:13065"/>
        <dbReference type="ChEBI" id="CHEBI:15377"/>
        <dbReference type="ChEBI" id="CHEBI:15378"/>
        <dbReference type="ChEBI" id="CHEBI:30616"/>
        <dbReference type="ChEBI" id="CHEBI:43474"/>
        <dbReference type="ChEBI" id="CHEBI:456216"/>
    </reaction>
</comment>
<keyword evidence="4" id="KW-0963">Cytoplasm</keyword>
<evidence type="ECO:0000256" key="14">
    <source>
        <dbReference type="SAM" id="MobiDB-lite"/>
    </source>
</evidence>
<keyword evidence="11" id="KW-0648">Protein biosynthesis</keyword>
<dbReference type="InterPro" id="IPR047038">
    <property type="entry name" value="eEF3_chromodomain-like_sf"/>
</dbReference>
<comment type="caution">
    <text evidence="16">The sequence shown here is derived from an EMBL/GenBank/DDBJ whole genome shotgun (WGS) entry which is preliminary data.</text>
</comment>
<evidence type="ECO:0000259" key="15">
    <source>
        <dbReference type="PROSITE" id="PS50893"/>
    </source>
</evidence>
<dbReference type="InterPro" id="IPR050611">
    <property type="entry name" value="ABCF"/>
</dbReference>
<reference evidence="16 17" key="1">
    <citation type="submission" date="2024-01" db="EMBL/GenBank/DDBJ databases">
        <authorList>
            <person name="Allen C."/>
            <person name="Tagirdzhanova G."/>
        </authorList>
    </citation>
    <scope>NUCLEOTIDE SEQUENCE [LARGE SCALE GENOMIC DNA]</scope>
    <source>
        <strain evidence="16 17">CBS 119000</strain>
    </source>
</reference>
<evidence type="ECO:0000256" key="1">
    <source>
        <dbReference type="ARBA" id="ARBA00004496"/>
    </source>
</evidence>
<evidence type="ECO:0000256" key="11">
    <source>
        <dbReference type="ARBA" id="ARBA00022917"/>
    </source>
</evidence>
<gene>
    <name evidence="16" type="primary">TEF3</name>
    <name evidence="16" type="ORF">SEPCBS119000_005110</name>
</gene>
<feature type="region of interest" description="Disordered" evidence="14">
    <location>
        <begin position="985"/>
        <end position="1053"/>
    </location>
</feature>
<organism evidence="16 17">
    <name type="scientific">Sporothrix epigloea</name>
    <dbReference type="NCBI Taxonomy" id="1892477"/>
    <lineage>
        <taxon>Eukaryota</taxon>
        <taxon>Fungi</taxon>
        <taxon>Dikarya</taxon>
        <taxon>Ascomycota</taxon>
        <taxon>Pezizomycotina</taxon>
        <taxon>Sordariomycetes</taxon>
        <taxon>Sordariomycetidae</taxon>
        <taxon>Ophiostomatales</taxon>
        <taxon>Ophiostomataceae</taxon>
        <taxon>Sporothrix</taxon>
    </lineage>
</organism>
<dbReference type="InterPro" id="IPR017871">
    <property type="entry name" value="ABC_transporter-like_CS"/>
</dbReference>
<dbReference type="Gene3D" id="1.25.10.10">
    <property type="entry name" value="Leucine-rich Repeat Variant"/>
    <property type="match status" value="1"/>
</dbReference>
<dbReference type="PANTHER" id="PTHR19211:SF5">
    <property type="entry name" value="ELONGATION FACTOR 3A-RELATED"/>
    <property type="match status" value="1"/>
</dbReference>
<dbReference type="SUPFAM" id="SSF52540">
    <property type="entry name" value="P-loop containing nucleoside triphosphate hydrolases"/>
    <property type="match status" value="2"/>
</dbReference>
<evidence type="ECO:0000256" key="3">
    <source>
        <dbReference type="ARBA" id="ARBA00011054"/>
    </source>
</evidence>
<dbReference type="Pfam" id="PF24987">
    <property type="entry name" value="HEAT_EF3_N"/>
    <property type="match status" value="1"/>
</dbReference>
<keyword evidence="8" id="KW-0378">Hydrolase</keyword>
<evidence type="ECO:0000256" key="6">
    <source>
        <dbReference type="ARBA" id="ARBA00022741"/>
    </source>
</evidence>
<accession>A0ABP0DYP8</accession>
<dbReference type="Gene3D" id="3.40.50.300">
    <property type="entry name" value="P-loop containing nucleotide triphosphate hydrolases"/>
    <property type="match status" value="2"/>
</dbReference>
<evidence type="ECO:0000313" key="17">
    <source>
        <dbReference type="Proteomes" id="UP001642502"/>
    </source>
</evidence>
<dbReference type="GO" id="GO:0003746">
    <property type="term" value="F:translation elongation factor activity"/>
    <property type="evidence" value="ECO:0007669"/>
    <property type="project" value="UniProtKB-KW"/>
</dbReference>
<feature type="compositionally biased region" description="Basic residues" evidence="14">
    <location>
        <begin position="1031"/>
        <end position="1042"/>
    </location>
</feature>
<dbReference type="PANTHER" id="PTHR19211">
    <property type="entry name" value="ATP-BINDING TRANSPORT PROTEIN-RELATED"/>
    <property type="match status" value="1"/>
</dbReference>
<keyword evidence="17" id="KW-1185">Reference proteome</keyword>
<keyword evidence="9" id="KW-0067">ATP-binding</keyword>
<keyword evidence="5" id="KW-0677">Repeat</keyword>
<evidence type="ECO:0000256" key="4">
    <source>
        <dbReference type="ARBA" id="ARBA00022490"/>
    </source>
</evidence>
<comment type="pathway">
    <text evidence="2">Protein biosynthesis; polypeptide chain elongation.</text>
</comment>
<evidence type="ECO:0000256" key="8">
    <source>
        <dbReference type="ARBA" id="ARBA00022801"/>
    </source>
</evidence>
<dbReference type="Pfam" id="PF24984">
    <property type="entry name" value="HEAT_EF3_GNC1"/>
    <property type="match status" value="1"/>
</dbReference>
<evidence type="ECO:0000256" key="2">
    <source>
        <dbReference type="ARBA" id="ARBA00004815"/>
    </source>
</evidence>
<protein>
    <submittedName>
        <fullName evidence="16">Translational elongation factor EF-1 alpha</fullName>
    </submittedName>
</protein>
<dbReference type="CDD" id="cd03221">
    <property type="entry name" value="ABCF_EF-3"/>
    <property type="match status" value="1"/>
</dbReference>
<evidence type="ECO:0000256" key="9">
    <source>
        <dbReference type="ARBA" id="ARBA00022840"/>
    </source>
</evidence>
<dbReference type="InterPro" id="IPR003439">
    <property type="entry name" value="ABC_transporter-like_ATP-bd"/>
</dbReference>
<evidence type="ECO:0000256" key="5">
    <source>
        <dbReference type="ARBA" id="ARBA00022737"/>
    </source>
</evidence>
<feature type="domain" description="ABC transporter" evidence="15">
    <location>
        <begin position="678"/>
        <end position="1003"/>
    </location>
</feature>
<keyword evidence="10" id="KW-0694">RNA-binding</keyword>
<dbReference type="Pfam" id="PF17947">
    <property type="entry name" value="4HB"/>
    <property type="match status" value="1"/>
</dbReference>
<feature type="repeat" description="HEAT" evidence="13">
    <location>
        <begin position="98"/>
        <end position="135"/>
    </location>
</feature>
<dbReference type="Gene3D" id="2.40.50.990">
    <property type="match status" value="1"/>
</dbReference>
<comment type="subcellular location">
    <subcellularLocation>
        <location evidence="1">Cytoplasm</location>
    </subcellularLocation>
</comment>
<feature type="domain" description="ABC transporter" evidence="15">
    <location>
        <begin position="432"/>
        <end position="652"/>
    </location>
</feature>
<dbReference type="InterPro" id="IPR011989">
    <property type="entry name" value="ARM-like"/>
</dbReference>
<dbReference type="Gene3D" id="1.20.1390.20">
    <property type="match status" value="1"/>
</dbReference>
<dbReference type="InterPro" id="IPR015688">
    <property type="entry name" value="eEF3_ABC2_chromodomain-like"/>
</dbReference>
<evidence type="ECO:0000256" key="10">
    <source>
        <dbReference type="ARBA" id="ARBA00022884"/>
    </source>
</evidence>
<dbReference type="SUPFAM" id="SSF48371">
    <property type="entry name" value="ARM repeat"/>
    <property type="match status" value="1"/>
</dbReference>
<dbReference type="EMBL" id="CAWUON010000089">
    <property type="protein sequence ID" value="CAK7272412.1"/>
    <property type="molecule type" value="Genomic_DNA"/>
</dbReference>
<dbReference type="InterPro" id="IPR047036">
    <property type="entry name" value="EF3_4HB_sf"/>
</dbReference>
<proteinExistence type="inferred from homology"/>
<evidence type="ECO:0000256" key="13">
    <source>
        <dbReference type="PROSITE-ProRule" id="PRU00103"/>
    </source>
</evidence>
<dbReference type="InterPro" id="IPR003593">
    <property type="entry name" value="AAA+_ATPase"/>
</dbReference>
<dbReference type="PROSITE" id="PS00211">
    <property type="entry name" value="ABC_TRANSPORTER_1"/>
    <property type="match status" value="2"/>
</dbReference>
<dbReference type="Pfam" id="PF00005">
    <property type="entry name" value="ABC_tran"/>
    <property type="match status" value="3"/>
</dbReference>
<dbReference type="InterPro" id="IPR021133">
    <property type="entry name" value="HEAT_type_2"/>
</dbReference>
<evidence type="ECO:0000256" key="12">
    <source>
        <dbReference type="ARBA" id="ARBA00049360"/>
    </source>
</evidence>
<keyword evidence="7 16" id="KW-0251">Elongation factor</keyword>
<keyword evidence="6" id="KW-0547">Nucleotide-binding</keyword>
<comment type="similarity">
    <text evidence="3">Belongs to the ABC transporter superfamily. ABCF family. EF3 subfamily.</text>
</comment>
<sequence>MASKAENAKSDKVLADLMQNLTIAKEAEQIKDSSSAIATFINGHIEDLDVPTKTIEALQKQLNNKKDAAVREKALTTVQAIAQHADVSAHVEPFLVVLLPAVLAGAGDKITSVKTAAIAAALAIADALSPNAVKAALPPVLESLRNAQKFPERLLALDFIDSLIRTSQVQMGTRVPELIPAVSEAMWVTKKEVSARAYKTMEVVCGLIVNKDIEKFIPELIKCIAKPEHVPETVHLLGATTFVTDVHQPTLALMVPLLDRGLAERETAIRRKSAVIVDNMCKLVDDPNVVAPFLPKMMPGLQKNYETLADPEAREKTRQALDTIMRVGNVVDGKIPEPSNYGDLQVVKAHLLSILGKKGAEPKFAPVLDYISGIAGQLIDDKDTDAQSWTSNLKTYVAVIVGDAEADAVVNNLRLKALPGASAADEGEEDEEEGEDLCNCTFNLSYGAKILLNQTHLRLKRGQRYGLCGPNGSGKSTLMRAINNEQVEGFPKQDEVKTVFVEHDLDSADTEMTTVEWTMKKLAEAKVDVSESDVVQQLNEFGFSEQMIKGEISALSGGWKMKLALCRAVFEKPDILLLDEPTNHLDVKNVKWLEDYLTNSPCTSIIVSHDSGFLDNVCQHIINYERFKLKRYRGNLKEFVRRVPAAKSYYELGASEIEFTFPEPGFLEGVKTKAKAILRATNMSFQYPNTPKPQISDITFQCSLSSRIAVIGPNGAGKSTLVNVLTGELVPTGGEVYQHENIRIAYIKQHAFAHIDNHLDKTPFEYIQWRFATGEDRETMDRASKIVTEEDEKLRDHIYMINGTQRRVDKIHSRRKLKNSYEYECSFLLGEGFGDKIKWTPMMSADNEWLPRSELLKTHSKDVIKVDEAEALASGQFRPLVKKEVEEHGSKFGLDAELMSHSRMRGLSGGQRVKVVLAACSWQRPHLIVLDEPTNYLDRDSLGALSKALKKFEGGVIIISHSAEFTKDLTEEVWAVLDGKMTPSGHNWVQGQGSGPRLKADEGDEEDKFDAMGNKIAATKKKAKLTSSEARKKKKDRMARRKRGEEVFSDEED</sequence>
<dbReference type="InterPro" id="IPR016024">
    <property type="entry name" value="ARM-type_fold"/>
</dbReference>
<evidence type="ECO:0000313" key="16">
    <source>
        <dbReference type="EMBL" id="CAK7272412.1"/>
    </source>
</evidence>
<dbReference type="CDD" id="cd18626">
    <property type="entry name" value="CD_eEF3"/>
    <property type="match status" value="1"/>
</dbReference>